<keyword evidence="3" id="KW-1185">Reference proteome</keyword>
<comment type="caution">
    <text evidence="2">The sequence shown here is derived from an EMBL/GenBank/DDBJ whole genome shotgun (WGS) entry which is preliminary data.</text>
</comment>
<evidence type="ECO:0000313" key="2">
    <source>
        <dbReference type="EMBL" id="GGO57906.1"/>
    </source>
</evidence>
<name>A0ABQ2MTU1_9ACTN</name>
<evidence type="ECO:0000313" key="3">
    <source>
        <dbReference type="Proteomes" id="UP000631535"/>
    </source>
</evidence>
<reference evidence="3" key="1">
    <citation type="journal article" date="2019" name="Int. J. Syst. Evol. Microbiol.">
        <title>The Global Catalogue of Microorganisms (GCM) 10K type strain sequencing project: providing services to taxonomists for standard genome sequencing and annotation.</title>
        <authorList>
            <consortium name="The Broad Institute Genomics Platform"/>
            <consortium name="The Broad Institute Genome Sequencing Center for Infectious Disease"/>
            <person name="Wu L."/>
            <person name="Ma J."/>
        </authorList>
    </citation>
    <scope>NUCLEOTIDE SEQUENCE [LARGE SCALE GENOMIC DNA]</scope>
    <source>
        <strain evidence="3">CGMCC 4.7178</strain>
    </source>
</reference>
<organism evidence="2 3">
    <name type="scientific">Streptomyces daqingensis</name>
    <dbReference type="NCBI Taxonomy" id="1472640"/>
    <lineage>
        <taxon>Bacteria</taxon>
        <taxon>Bacillati</taxon>
        <taxon>Actinomycetota</taxon>
        <taxon>Actinomycetes</taxon>
        <taxon>Kitasatosporales</taxon>
        <taxon>Streptomycetaceae</taxon>
        <taxon>Streptomyces</taxon>
    </lineage>
</organism>
<keyword evidence="1" id="KW-0732">Signal</keyword>
<proteinExistence type="predicted"/>
<protein>
    <recommendedName>
        <fullName evidence="4">Secreted protein</fullName>
    </recommendedName>
</protein>
<feature type="chain" id="PRO_5046650837" description="Secreted protein" evidence="1">
    <location>
        <begin position="24"/>
        <end position="151"/>
    </location>
</feature>
<dbReference type="Proteomes" id="UP000631535">
    <property type="component" value="Unassembled WGS sequence"/>
</dbReference>
<sequence length="151" mass="15452">MRRSRSLALCAVAASATAMSAFAQPAFATARPSAQAAAPVAWSAAHGDATASGTRWTESGTPFPSLKIEGTLEKTGTGCSSLWVQWTFDLVTGPPQKVGSQCGSGSESVATSLQTYMPTTTGRVAVCEGEDGTSDCGAWESVTTWPAGREG</sequence>
<dbReference type="RefSeq" id="WP_189039893.1">
    <property type="nucleotide sequence ID" value="NZ_BMMP01000027.1"/>
</dbReference>
<evidence type="ECO:0008006" key="4">
    <source>
        <dbReference type="Google" id="ProtNLM"/>
    </source>
</evidence>
<gene>
    <name evidence="2" type="ORF">GCM10012287_54830</name>
</gene>
<feature type="signal peptide" evidence="1">
    <location>
        <begin position="1"/>
        <end position="23"/>
    </location>
</feature>
<dbReference type="EMBL" id="BMMP01000027">
    <property type="protein sequence ID" value="GGO57906.1"/>
    <property type="molecule type" value="Genomic_DNA"/>
</dbReference>
<evidence type="ECO:0000256" key="1">
    <source>
        <dbReference type="SAM" id="SignalP"/>
    </source>
</evidence>
<accession>A0ABQ2MTU1</accession>